<evidence type="ECO:0000313" key="2">
    <source>
        <dbReference type="Proteomes" id="UP000292347"/>
    </source>
</evidence>
<gene>
    <name evidence="1" type="ORF">EO081_05830</name>
</gene>
<dbReference type="Proteomes" id="UP000292347">
    <property type="component" value="Unassembled WGS sequence"/>
</dbReference>
<evidence type="ECO:0000313" key="1">
    <source>
        <dbReference type="EMBL" id="RXZ35155.1"/>
    </source>
</evidence>
<dbReference type="OrthoDB" id="7605310at2"/>
<comment type="caution">
    <text evidence="1">The sequence shown here is derived from an EMBL/GenBank/DDBJ whole genome shotgun (WGS) entry which is preliminary data.</text>
</comment>
<dbReference type="EMBL" id="SDPT01000001">
    <property type="protein sequence ID" value="RXZ35155.1"/>
    <property type="molecule type" value="Genomic_DNA"/>
</dbReference>
<dbReference type="AlphaFoldDB" id="A0A4Q2IWZ5"/>
<reference evidence="1 2" key="1">
    <citation type="submission" date="2019-01" db="EMBL/GenBank/DDBJ databases">
        <title>Sphingomonas mucosissima sp. nov. and Sphingomonas desiccabilis sp. nov., from biological soil crusts in the Colorado Plateau, USA.</title>
        <authorList>
            <person name="Zhu D."/>
        </authorList>
    </citation>
    <scope>NUCLEOTIDE SEQUENCE [LARGE SCALE GENOMIC DNA]</scope>
    <source>
        <strain evidence="1 2">CP1D</strain>
    </source>
</reference>
<dbReference type="RefSeq" id="WP_129340929.1">
    <property type="nucleotide sequence ID" value="NZ_JACIDD010000001.1"/>
</dbReference>
<organism evidence="1 2">
    <name type="scientific">Sphingomonas desiccabilis</name>
    <dbReference type="NCBI Taxonomy" id="429134"/>
    <lineage>
        <taxon>Bacteria</taxon>
        <taxon>Pseudomonadati</taxon>
        <taxon>Pseudomonadota</taxon>
        <taxon>Alphaproteobacteria</taxon>
        <taxon>Sphingomonadales</taxon>
        <taxon>Sphingomonadaceae</taxon>
        <taxon>Sphingomonas</taxon>
    </lineage>
</organism>
<protein>
    <submittedName>
        <fullName evidence="1">Uncharacterized protein</fullName>
    </submittedName>
</protein>
<sequence length="237" mass="26258">MHFKGKRLDPWAKPLRWRSGISRKGGGTAMHIHVPKLAHSVREFLVEISTITVGILIALSLEAGVEAWHHHELVEQARANLRRELDDNRKGLAKSLATERSALLGLNRMSAIIGTTLAGKKPESASIDINIDFIEMRTAAWESTVATQALTHMPYEEAQTLALAYSASRTFNGLQQEARKPYIEMAGTLGEDPSSMSKEELREAQRAVGINRMYVTAALATGKDLLEVYDRALEKLD</sequence>
<name>A0A4Q2IWZ5_9SPHN</name>
<proteinExistence type="predicted"/>
<accession>A0A4Q2IWZ5</accession>
<keyword evidence="2" id="KW-1185">Reference proteome</keyword>